<dbReference type="AlphaFoldDB" id="A0A8S9RR51"/>
<protein>
    <submittedName>
        <fullName evidence="3">Uncharacterized protein</fullName>
    </submittedName>
</protein>
<reference evidence="2" key="2">
    <citation type="submission" date="2019-12" db="EMBL/GenBank/DDBJ databases">
        <title>Genome sequencing and annotation of Brassica cretica.</title>
        <authorList>
            <person name="Studholme D.J."/>
            <person name="Sarris P.F."/>
        </authorList>
    </citation>
    <scope>NUCLEOTIDE SEQUENCE</scope>
    <source>
        <strain evidence="2">PFS-102/07</strain>
        <tissue evidence="2">Leaf</tissue>
    </source>
</reference>
<reference evidence="3" key="1">
    <citation type="submission" date="2019-12" db="EMBL/GenBank/DDBJ databases">
        <title>Genome sequencing and annotation of Brassica cretica.</title>
        <authorList>
            <person name="Studholme D.J."/>
            <person name="Sarris P."/>
        </authorList>
    </citation>
    <scope>NUCLEOTIDE SEQUENCE</scope>
    <source>
        <strain evidence="3">PFS-109/04</strain>
        <tissue evidence="3">Leaf</tissue>
    </source>
</reference>
<dbReference type="Proteomes" id="UP000712600">
    <property type="component" value="Unassembled WGS sequence"/>
</dbReference>
<name>A0A8S9RR51_BRACR</name>
<feature type="region of interest" description="Disordered" evidence="1">
    <location>
        <begin position="1"/>
        <end position="36"/>
    </location>
</feature>
<dbReference type="EMBL" id="QGKY02000089">
    <property type="protein sequence ID" value="KAF2612865.1"/>
    <property type="molecule type" value="Genomic_DNA"/>
</dbReference>
<dbReference type="EMBL" id="QGKX02000095">
    <property type="protein sequence ID" value="KAF3575299.1"/>
    <property type="molecule type" value="Genomic_DNA"/>
</dbReference>
<evidence type="ECO:0000313" key="3">
    <source>
        <dbReference type="EMBL" id="KAF3575299.1"/>
    </source>
</evidence>
<evidence type="ECO:0000313" key="2">
    <source>
        <dbReference type="EMBL" id="KAF2612865.1"/>
    </source>
</evidence>
<proteinExistence type="predicted"/>
<evidence type="ECO:0000256" key="1">
    <source>
        <dbReference type="SAM" id="MobiDB-lite"/>
    </source>
</evidence>
<sequence>MTSASINTNTSTSIDSTTSTSTNGTTSTSIHGTTSESIAHTIPASIDGDSCFRSTPLEIPERSSCPQDIADSTHKSVDISSCDPTSDGDREITIEDFLELSSILGMFSWSWRMEKSLKTWIRVGKSLWKTSWSWRNGLKIWIRIRRRSLMMISMLRGEIMKLHQRLASIDTSLMRSIDNHPTSSINVHPISSIDNQQLTSIYTHTPSSIDTHPIASIDTHEEAAGLHKRVKRIHDPVKIVVPCAVVEVEFPIPPDRSMQLSPNTGVFDDHILAVASQRGLRCRGEVDKSPGEAASIVTDQISTLTLHHRSTLPLHHRSILPLHRRSTLDAYQSIKSSLCVEILGMEIPPRDQTSLGERRGGIGRREKGSRVILSYHLFLASQMVSENPECAAVASHSHLQSFELSLLLK</sequence>
<accession>A0A8S9RR51</accession>
<feature type="region of interest" description="Disordered" evidence="1">
    <location>
        <begin position="60"/>
        <end position="87"/>
    </location>
</feature>
<evidence type="ECO:0000313" key="4">
    <source>
        <dbReference type="Proteomes" id="UP000712600"/>
    </source>
</evidence>
<comment type="caution">
    <text evidence="3">The sequence shown here is derived from an EMBL/GenBank/DDBJ whole genome shotgun (WGS) entry which is preliminary data.</text>
</comment>
<gene>
    <name evidence="3" type="ORF">F2Q69_00059499</name>
    <name evidence="2" type="ORF">F2Q70_00011513</name>
</gene>
<organism evidence="3 4">
    <name type="scientific">Brassica cretica</name>
    <name type="common">Mustard</name>
    <dbReference type="NCBI Taxonomy" id="69181"/>
    <lineage>
        <taxon>Eukaryota</taxon>
        <taxon>Viridiplantae</taxon>
        <taxon>Streptophyta</taxon>
        <taxon>Embryophyta</taxon>
        <taxon>Tracheophyta</taxon>
        <taxon>Spermatophyta</taxon>
        <taxon>Magnoliopsida</taxon>
        <taxon>eudicotyledons</taxon>
        <taxon>Gunneridae</taxon>
        <taxon>Pentapetalae</taxon>
        <taxon>rosids</taxon>
        <taxon>malvids</taxon>
        <taxon>Brassicales</taxon>
        <taxon>Brassicaceae</taxon>
        <taxon>Brassiceae</taxon>
        <taxon>Brassica</taxon>
    </lineage>
</organism>